<evidence type="ECO:0000313" key="8">
    <source>
        <dbReference type="Proteomes" id="UP001183610"/>
    </source>
</evidence>
<keyword evidence="2" id="KW-0645">Protease</keyword>
<feature type="region of interest" description="Disordered" evidence="5">
    <location>
        <begin position="243"/>
        <end position="295"/>
    </location>
</feature>
<feature type="compositionally biased region" description="Basic and acidic residues" evidence="5">
    <location>
        <begin position="243"/>
        <end position="258"/>
    </location>
</feature>
<proteinExistence type="inferred from homology"/>
<evidence type="ECO:0000256" key="3">
    <source>
        <dbReference type="ARBA" id="ARBA00022801"/>
    </source>
</evidence>
<dbReference type="Pfam" id="PF00877">
    <property type="entry name" value="NLPC_P60"/>
    <property type="match status" value="1"/>
</dbReference>
<feature type="compositionally biased region" description="Low complexity" evidence="5">
    <location>
        <begin position="1"/>
        <end position="15"/>
    </location>
</feature>
<keyword evidence="3" id="KW-0378">Hydrolase</keyword>
<comment type="similarity">
    <text evidence="1">Belongs to the peptidase C40 family.</text>
</comment>
<dbReference type="PANTHER" id="PTHR47359:SF3">
    <property type="entry name" value="NLP_P60 DOMAIN-CONTAINING PROTEIN-RELATED"/>
    <property type="match status" value="1"/>
</dbReference>
<dbReference type="EMBL" id="JAVRET010000018">
    <property type="protein sequence ID" value="MDT0409480.1"/>
    <property type="molecule type" value="Genomic_DNA"/>
</dbReference>
<gene>
    <name evidence="7" type="ORF">RM698_10495</name>
</gene>
<accession>A0ABU2QYN3</accession>
<feature type="compositionally biased region" description="Basic residues" evidence="5">
    <location>
        <begin position="16"/>
        <end position="28"/>
    </location>
</feature>
<feature type="domain" description="NlpC/P60" evidence="6">
    <location>
        <begin position="300"/>
        <end position="415"/>
    </location>
</feature>
<dbReference type="InterPro" id="IPR000064">
    <property type="entry name" value="NLP_P60_dom"/>
</dbReference>
<evidence type="ECO:0000256" key="2">
    <source>
        <dbReference type="ARBA" id="ARBA00022670"/>
    </source>
</evidence>
<reference evidence="8" key="1">
    <citation type="submission" date="2023-07" db="EMBL/GenBank/DDBJ databases">
        <title>30 novel species of actinomycetes from the DSMZ collection.</title>
        <authorList>
            <person name="Nouioui I."/>
        </authorList>
    </citation>
    <scope>NUCLEOTIDE SEQUENCE [LARGE SCALE GENOMIC DNA]</scope>
    <source>
        <strain evidence="8">DSM 41979</strain>
    </source>
</reference>
<sequence length="415" mass="44084">MTSSVPPTSEVPPRAAARRAPAHRKPRRPSPALARTGFGVTTAALTSVVLLAPQAGADPGAARPSVEDVQRKVDSLYREAGTATQKYNAAKERTDEQRAQANGLIDALASSTEDLNHSREDLARYAAAQYRDASGGFAGTATMLLADDPQSFFDQKYVLDRLAADQHTKVREFRDQQAATARKRTEAQESLNQLTAAQQDLRTSKTEVQGKLAQARELLTRLTAEEKARLAELERRKEAEAKKKAEEAAARQKKKAEAEQAAAAEAAKKESATADSATGTGAGAGAGTSAGTGTASGSYTAKAEKAIAFARAQMGKPYVWGATGPGSYDCSGLTQAAWKAAGIDLPRTTWDQVEAGTRVSIDDAVPGDLVFFYDDISHVGLYIGNGEMIHAPKPGASVRVESIYYMPLYGVVRPA</sequence>
<dbReference type="PANTHER" id="PTHR47359">
    <property type="entry name" value="PEPTIDOGLYCAN DL-ENDOPEPTIDASE CWLO"/>
    <property type="match status" value="1"/>
</dbReference>
<keyword evidence="8" id="KW-1185">Reference proteome</keyword>
<evidence type="ECO:0000256" key="1">
    <source>
        <dbReference type="ARBA" id="ARBA00007074"/>
    </source>
</evidence>
<evidence type="ECO:0000256" key="4">
    <source>
        <dbReference type="ARBA" id="ARBA00022807"/>
    </source>
</evidence>
<comment type="caution">
    <text evidence="7">The sequence shown here is derived from an EMBL/GenBank/DDBJ whole genome shotgun (WGS) entry which is preliminary data.</text>
</comment>
<organism evidence="7 8">
    <name type="scientific">Streptomyces evansiae</name>
    <dbReference type="NCBI Taxonomy" id="3075535"/>
    <lineage>
        <taxon>Bacteria</taxon>
        <taxon>Bacillati</taxon>
        <taxon>Actinomycetota</taxon>
        <taxon>Actinomycetes</taxon>
        <taxon>Kitasatosporales</taxon>
        <taxon>Streptomycetaceae</taxon>
        <taxon>Streptomyces</taxon>
    </lineage>
</organism>
<name>A0ABU2QYN3_9ACTN</name>
<dbReference type="InterPro" id="IPR038765">
    <property type="entry name" value="Papain-like_cys_pep_sf"/>
</dbReference>
<dbReference type="SUPFAM" id="SSF54001">
    <property type="entry name" value="Cysteine proteinases"/>
    <property type="match status" value="1"/>
</dbReference>
<evidence type="ECO:0000313" key="7">
    <source>
        <dbReference type="EMBL" id="MDT0409480.1"/>
    </source>
</evidence>
<dbReference type="PROSITE" id="PS51935">
    <property type="entry name" value="NLPC_P60"/>
    <property type="match status" value="1"/>
</dbReference>
<feature type="compositionally biased region" description="Gly residues" evidence="5">
    <location>
        <begin position="280"/>
        <end position="290"/>
    </location>
</feature>
<dbReference type="Gene3D" id="3.90.1720.10">
    <property type="entry name" value="endopeptidase domain like (from Nostoc punctiforme)"/>
    <property type="match status" value="1"/>
</dbReference>
<protein>
    <submittedName>
        <fullName evidence="7">NlpC/P60 family protein</fullName>
    </submittedName>
</protein>
<dbReference type="Proteomes" id="UP001183610">
    <property type="component" value="Unassembled WGS sequence"/>
</dbReference>
<evidence type="ECO:0000256" key="5">
    <source>
        <dbReference type="SAM" id="MobiDB-lite"/>
    </source>
</evidence>
<feature type="region of interest" description="Disordered" evidence="5">
    <location>
        <begin position="1"/>
        <end position="37"/>
    </location>
</feature>
<keyword evidence="4" id="KW-0788">Thiol protease</keyword>
<dbReference type="InterPro" id="IPR051794">
    <property type="entry name" value="PG_Endopeptidase_C40"/>
</dbReference>
<evidence type="ECO:0000259" key="6">
    <source>
        <dbReference type="PROSITE" id="PS51935"/>
    </source>
</evidence>